<dbReference type="Gene3D" id="3.40.1160.10">
    <property type="entry name" value="Acetylglutamate kinase-like"/>
    <property type="match status" value="1"/>
</dbReference>
<keyword evidence="5" id="KW-0808">Transferase</keyword>
<keyword evidence="8" id="KW-0067">ATP-binding</keyword>
<dbReference type="PANTHER" id="PTHR42833">
    <property type="entry name" value="URIDYLATE KINASE"/>
    <property type="match status" value="1"/>
</dbReference>
<comment type="pathway">
    <text evidence="1">Pyrimidine metabolism; CTP biosynthesis via de novo pathway; UDP from UMP (UMPK route): step 1/1.</text>
</comment>
<dbReference type="InterPro" id="IPR001048">
    <property type="entry name" value="Asp/Glu/Uridylate_kinase"/>
</dbReference>
<evidence type="ECO:0000256" key="2">
    <source>
        <dbReference type="ARBA" id="ARBA00007614"/>
    </source>
</evidence>
<keyword evidence="7" id="KW-0418">Kinase</keyword>
<dbReference type="AlphaFoldDB" id="A0A1F8F2A0"/>
<evidence type="ECO:0000256" key="1">
    <source>
        <dbReference type="ARBA" id="ARBA00004791"/>
    </source>
</evidence>
<proteinExistence type="inferred from homology"/>
<dbReference type="EMBL" id="MGJM01000002">
    <property type="protein sequence ID" value="OGN07264.1"/>
    <property type="molecule type" value="Genomic_DNA"/>
</dbReference>
<dbReference type="GO" id="GO:0005524">
    <property type="term" value="F:ATP binding"/>
    <property type="evidence" value="ECO:0007669"/>
    <property type="project" value="UniProtKB-KW"/>
</dbReference>
<evidence type="ECO:0000313" key="13">
    <source>
        <dbReference type="Proteomes" id="UP000177605"/>
    </source>
</evidence>
<dbReference type="GO" id="GO:0006225">
    <property type="term" value="P:UDP biosynthetic process"/>
    <property type="evidence" value="ECO:0007669"/>
    <property type="project" value="TreeGrafter"/>
</dbReference>
<dbReference type="NCBIfam" id="TIGR02076">
    <property type="entry name" value="pyrH_arch"/>
    <property type="match status" value="1"/>
</dbReference>
<dbReference type="InterPro" id="IPR011818">
    <property type="entry name" value="Uridylate_kinase_arch/spir"/>
</dbReference>
<feature type="domain" description="Aspartate/glutamate/uridylate kinase" evidence="11">
    <location>
        <begin position="6"/>
        <end position="223"/>
    </location>
</feature>
<evidence type="ECO:0000259" key="11">
    <source>
        <dbReference type="Pfam" id="PF00696"/>
    </source>
</evidence>
<evidence type="ECO:0000256" key="5">
    <source>
        <dbReference type="ARBA" id="ARBA00022679"/>
    </source>
</evidence>
<evidence type="ECO:0000256" key="6">
    <source>
        <dbReference type="ARBA" id="ARBA00022741"/>
    </source>
</evidence>
<organism evidence="12 13">
    <name type="scientific">Candidatus Yanofskybacteria bacterium RIFCSPHIGHO2_01_FULL_48_25b</name>
    <dbReference type="NCBI Taxonomy" id="1802672"/>
    <lineage>
        <taxon>Bacteria</taxon>
        <taxon>Candidatus Yanofskyibacteriota</taxon>
    </lineage>
</organism>
<dbReference type="Pfam" id="PF00696">
    <property type="entry name" value="AA_kinase"/>
    <property type="match status" value="1"/>
</dbReference>
<protein>
    <recommendedName>
        <fullName evidence="3">UMP kinase</fullName>
        <ecNumber evidence="3">2.7.4.22</ecNumber>
    </recommendedName>
    <alternativeName>
        <fullName evidence="10">Uridine monophosphate kinase</fullName>
    </alternativeName>
</protein>
<evidence type="ECO:0000256" key="10">
    <source>
        <dbReference type="ARBA" id="ARBA00032092"/>
    </source>
</evidence>
<dbReference type="EC" id="2.7.4.22" evidence="3"/>
<evidence type="ECO:0000313" key="12">
    <source>
        <dbReference type="EMBL" id="OGN07264.1"/>
    </source>
</evidence>
<keyword evidence="6" id="KW-0547">Nucleotide-binding</keyword>
<accession>A0A1F8F2A0</accession>
<gene>
    <name evidence="12" type="ORF">A2669_00535</name>
</gene>
<keyword evidence="9" id="KW-0665">Pyrimidine biosynthesis</keyword>
<evidence type="ECO:0000256" key="3">
    <source>
        <dbReference type="ARBA" id="ARBA00012899"/>
    </source>
</evidence>
<evidence type="ECO:0000256" key="9">
    <source>
        <dbReference type="ARBA" id="ARBA00022975"/>
    </source>
</evidence>
<evidence type="ECO:0000256" key="8">
    <source>
        <dbReference type="ARBA" id="ARBA00022840"/>
    </source>
</evidence>
<dbReference type="Proteomes" id="UP000177605">
    <property type="component" value="Unassembled WGS sequence"/>
</dbReference>
<comment type="caution">
    <text evidence="12">The sequence shown here is derived from an EMBL/GenBank/DDBJ whole genome shotgun (WGS) entry which is preliminary data.</text>
</comment>
<dbReference type="SUPFAM" id="SSF53633">
    <property type="entry name" value="Carbamate kinase-like"/>
    <property type="match status" value="1"/>
</dbReference>
<comment type="similarity">
    <text evidence="2">Belongs to the UMP kinase family.</text>
</comment>
<evidence type="ECO:0000256" key="4">
    <source>
        <dbReference type="ARBA" id="ARBA00022490"/>
    </source>
</evidence>
<dbReference type="GO" id="GO:0033862">
    <property type="term" value="F:UMP kinase activity"/>
    <property type="evidence" value="ECO:0007669"/>
    <property type="project" value="UniProtKB-EC"/>
</dbReference>
<dbReference type="InterPro" id="IPR036393">
    <property type="entry name" value="AceGlu_kinase-like_sf"/>
</dbReference>
<reference evidence="12 13" key="1">
    <citation type="journal article" date="2016" name="Nat. Commun.">
        <title>Thousands of microbial genomes shed light on interconnected biogeochemical processes in an aquifer system.</title>
        <authorList>
            <person name="Anantharaman K."/>
            <person name="Brown C.T."/>
            <person name="Hug L.A."/>
            <person name="Sharon I."/>
            <person name="Castelle C.J."/>
            <person name="Probst A.J."/>
            <person name="Thomas B.C."/>
            <person name="Singh A."/>
            <person name="Wilkins M.J."/>
            <person name="Karaoz U."/>
            <person name="Brodie E.L."/>
            <person name="Williams K.H."/>
            <person name="Hubbard S.S."/>
            <person name="Banfield J.F."/>
        </authorList>
    </citation>
    <scope>NUCLEOTIDE SEQUENCE [LARGE SCALE GENOMIC DNA]</scope>
</reference>
<keyword evidence="4" id="KW-0963">Cytoplasm</keyword>
<dbReference type="PANTHER" id="PTHR42833:SF4">
    <property type="entry name" value="URIDYLATE KINASE PUMPKIN, CHLOROPLASTIC"/>
    <property type="match status" value="1"/>
</dbReference>
<sequence length="246" mass="27784">MQESQFTVIAVGGSLIVPYLTDTDGIDVPFLKAFRRLLVREMKKNRPVLPRGRQFIIVPGGGKTCRVYQKTGRQIVKMSNTDLDWIGVHSTRLNAQLLRTIFAKEAHPVVIDHDPSAKEVVQLKRTKKKLFIASGWKPGWSTDYIAMRLAQKFGAKEMVDAGDIDFVYDKDPKKFEDAKPLEKLSWKEYRKLIPSKWTPGLASPIDPVAARLAEKARIQAKIIKGTNLENMKKAIEGKEFVGTVIH</sequence>
<name>A0A1F8F2A0_9BACT</name>
<evidence type="ECO:0000256" key="7">
    <source>
        <dbReference type="ARBA" id="ARBA00022777"/>
    </source>
</evidence>